<evidence type="ECO:0000313" key="3">
    <source>
        <dbReference type="Proteomes" id="UP000176854"/>
    </source>
</evidence>
<dbReference type="Gene3D" id="2.170.270.10">
    <property type="entry name" value="SET domain"/>
    <property type="match status" value="1"/>
</dbReference>
<proteinExistence type="predicted"/>
<evidence type="ECO:0000259" key="1">
    <source>
        <dbReference type="PROSITE" id="PS50280"/>
    </source>
</evidence>
<dbReference type="AlphaFoldDB" id="A0A1F5Z9Y4"/>
<dbReference type="InterPro" id="IPR046341">
    <property type="entry name" value="SET_dom_sf"/>
</dbReference>
<dbReference type="SUPFAM" id="SSF82199">
    <property type="entry name" value="SET domain"/>
    <property type="match status" value="1"/>
</dbReference>
<gene>
    <name evidence="2" type="ORF">A2154_05295</name>
</gene>
<dbReference type="PROSITE" id="PS50280">
    <property type="entry name" value="SET"/>
    <property type="match status" value="1"/>
</dbReference>
<protein>
    <recommendedName>
        <fullName evidence="1">SET domain-containing protein</fullName>
    </recommendedName>
</protein>
<accession>A0A1F5Z9Y4</accession>
<dbReference type="InterPro" id="IPR001214">
    <property type="entry name" value="SET_dom"/>
</dbReference>
<dbReference type="Pfam" id="PF00856">
    <property type="entry name" value="SET"/>
    <property type="match status" value="1"/>
</dbReference>
<name>A0A1F5Z9Y4_9BACT</name>
<dbReference type="Proteomes" id="UP000176854">
    <property type="component" value="Unassembled WGS sequence"/>
</dbReference>
<sequence length="132" mass="15488">MIHIKYKLDKSELHGIGLFTEENIKKGQVIYTASPLLDVNISSEQFNSLDEQEKNEIRYWGFWDAANKVWHVDFDNSKFINHSFTPNLIQDPNYIDAHLVAKSDIRKGEELTQNYLEFESEKDLEKRGIKVK</sequence>
<evidence type="ECO:0000313" key="2">
    <source>
        <dbReference type="EMBL" id="OGG08977.1"/>
    </source>
</evidence>
<dbReference type="EMBL" id="MFJC01000033">
    <property type="protein sequence ID" value="OGG08977.1"/>
    <property type="molecule type" value="Genomic_DNA"/>
</dbReference>
<feature type="domain" description="SET" evidence="1">
    <location>
        <begin position="4"/>
        <end position="116"/>
    </location>
</feature>
<dbReference type="STRING" id="1798373.A2154_05295"/>
<comment type="caution">
    <text evidence="2">The sequence shown here is derived from an EMBL/GenBank/DDBJ whole genome shotgun (WGS) entry which is preliminary data.</text>
</comment>
<dbReference type="SMART" id="SM00317">
    <property type="entry name" value="SET"/>
    <property type="match status" value="1"/>
</dbReference>
<organism evidence="2 3">
    <name type="scientific">Candidatus Gottesmanbacteria bacterium RBG_16_43_7</name>
    <dbReference type="NCBI Taxonomy" id="1798373"/>
    <lineage>
        <taxon>Bacteria</taxon>
        <taxon>Candidatus Gottesmaniibacteriota</taxon>
    </lineage>
</organism>
<reference evidence="2 3" key="1">
    <citation type="journal article" date="2016" name="Nat. Commun.">
        <title>Thousands of microbial genomes shed light on interconnected biogeochemical processes in an aquifer system.</title>
        <authorList>
            <person name="Anantharaman K."/>
            <person name="Brown C.T."/>
            <person name="Hug L.A."/>
            <person name="Sharon I."/>
            <person name="Castelle C.J."/>
            <person name="Probst A.J."/>
            <person name="Thomas B.C."/>
            <person name="Singh A."/>
            <person name="Wilkins M.J."/>
            <person name="Karaoz U."/>
            <person name="Brodie E.L."/>
            <person name="Williams K.H."/>
            <person name="Hubbard S.S."/>
            <person name="Banfield J.F."/>
        </authorList>
    </citation>
    <scope>NUCLEOTIDE SEQUENCE [LARGE SCALE GENOMIC DNA]</scope>
</reference>